<dbReference type="PANTHER" id="PTHR14942">
    <property type="entry name" value="U11/U12 SMALL NUCLEAR RIBONUCLEOPROTEIN 25 KDA PROTEIN"/>
    <property type="match status" value="1"/>
</dbReference>
<dbReference type="InterPro" id="IPR039690">
    <property type="entry name" value="SNRNP25"/>
</dbReference>
<accession>A0A1X2IQM1</accession>
<feature type="domain" description="SNRNP25 ubiquitin-like" evidence="1">
    <location>
        <begin position="50"/>
        <end position="133"/>
    </location>
</feature>
<dbReference type="GO" id="GO:0000398">
    <property type="term" value="P:mRNA splicing, via spliceosome"/>
    <property type="evidence" value="ECO:0007669"/>
    <property type="project" value="InterPro"/>
</dbReference>
<dbReference type="PANTHER" id="PTHR14942:SF0">
    <property type="entry name" value="U11_U12 SMALL NUCLEAR RIBONUCLEOPROTEIN 25 KDA PROTEIN"/>
    <property type="match status" value="1"/>
</dbReference>
<protein>
    <recommendedName>
        <fullName evidence="1">SNRNP25 ubiquitin-like domain-containing protein</fullName>
    </recommendedName>
</protein>
<dbReference type="Proteomes" id="UP000193560">
    <property type="component" value="Unassembled WGS sequence"/>
</dbReference>
<sequence>MTEEKQQVDKLEETISSLLKDPILSDITARLPTEKDLDILISLEQGHAYRIQVKRGPLPPIHLIVGQSSTVRDIKKLFEHEWTLQEKNKQRSVSWKYIWRTYCLQFKHQRLLNDDAVVSQIGIQLDSILTFARLSHDKHKHRKAWRWSKTH</sequence>
<dbReference type="Gene3D" id="3.10.20.90">
    <property type="entry name" value="Phosphatidylinositol 3-kinase Catalytic Subunit, Chain A, domain 1"/>
    <property type="match status" value="1"/>
</dbReference>
<comment type="caution">
    <text evidence="2">The sequence shown here is derived from an EMBL/GenBank/DDBJ whole genome shotgun (WGS) entry which is preliminary data.</text>
</comment>
<evidence type="ECO:0000313" key="2">
    <source>
        <dbReference type="EMBL" id="ORZ20579.1"/>
    </source>
</evidence>
<dbReference type="EMBL" id="MCGE01000006">
    <property type="protein sequence ID" value="ORZ20579.1"/>
    <property type="molecule type" value="Genomic_DNA"/>
</dbReference>
<gene>
    <name evidence="2" type="ORF">BCR42DRAFT_210221</name>
</gene>
<evidence type="ECO:0000259" key="1">
    <source>
        <dbReference type="Pfam" id="PF18036"/>
    </source>
</evidence>
<evidence type="ECO:0000313" key="3">
    <source>
        <dbReference type="Proteomes" id="UP000193560"/>
    </source>
</evidence>
<dbReference type="GO" id="GO:0005681">
    <property type="term" value="C:spliceosomal complex"/>
    <property type="evidence" value="ECO:0007669"/>
    <property type="project" value="TreeGrafter"/>
</dbReference>
<organism evidence="2 3">
    <name type="scientific">Absidia repens</name>
    <dbReference type="NCBI Taxonomy" id="90262"/>
    <lineage>
        <taxon>Eukaryota</taxon>
        <taxon>Fungi</taxon>
        <taxon>Fungi incertae sedis</taxon>
        <taxon>Mucoromycota</taxon>
        <taxon>Mucoromycotina</taxon>
        <taxon>Mucoromycetes</taxon>
        <taxon>Mucorales</taxon>
        <taxon>Cunninghamellaceae</taxon>
        <taxon>Absidia</taxon>
    </lineage>
</organism>
<dbReference type="OrthoDB" id="72819at2759"/>
<name>A0A1X2IQM1_9FUNG</name>
<keyword evidence="3" id="KW-1185">Reference proteome</keyword>
<proteinExistence type="predicted"/>
<dbReference type="InterPro" id="IPR029071">
    <property type="entry name" value="Ubiquitin-like_domsf"/>
</dbReference>
<dbReference type="SUPFAM" id="SSF54236">
    <property type="entry name" value="Ubiquitin-like"/>
    <property type="match status" value="1"/>
</dbReference>
<dbReference type="STRING" id="90262.A0A1X2IQM1"/>
<dbReference type="AlphaFoldDB" id="A0A1X2IQM1"/>
<dbReference type="InterPro" id="IPR040610">
    <property type="entry name" value="SNRNP25_ubiquitin"/>
</dbReference>
<dbReference type="Pfam" id="PF18036">
    <property type="entry name" value="Ubiquitin_4"/>
    <property type="match status" value="1"/>
</dbReference>
<reference evidence="2 3" key="1">
    <citation type="submission" date="2016-07" db="EMBL/GenBank/DDBJ databases">
        <title>Pervasive Adenine N6-methylation of Active Genes in Fungi.</title>
        <authorList>
            <consortium name="DOE Joint Genome Institute"/>
            <person name="Mondo S.J."/>
            <person name="Dannebaum R.O."/>
            <person name="Kuo R.C."/>
            <person name="Labutti K."/>
            <person name="Haridas S."/>
            <person name="Kuo A."/>
            <person name="Salamov A."/>
            <person name="Ahrendt S.R."/>
            <person name="Lipzen A."/>
            <person name="Sullivan W."/>
            <person name="Andreopoulos W.B."/>
            <person name="Clum A."/>
            <person name="Lindquist E."/>
            <person name="Daum C."/>
            <person name="Ramamoorthy G.K."/>
            <person name="Gryganskyi A."/>
            <person name="Culley D."/>
            <person name="Magnuson J.K."/>
            <person name="James T.Y."/>
            <person name="O'Malley M.A."/>
            <person name="Stajich J.E."/>
            <person name="Spatafora J.W."/>
            <person name="Visel A."/>
            <person name="Grigoriev I.V."/>
        </authorList>
    </citation>
    <scope>NUCLEOTIDE SEQUENCE [LARGE SCALE GENOMIC DNA]</scope>
    <source>
        <strain evidence="2 3">NRRL 1336</strain>
    </source>
</reference>
<dbReference type="CDD" id="cd17058">
    <property type="entry name" value="Ubl_SNRNP25"/>
    <property type="match status" value="1"/>
</dbReference>